<dbReference type="EMBL" id="HBGJ01036366">
    <property type="protein sequence ID" value="CAD9264597.1"/>
    <property type="molecule type" value="Transcribed_RNA"/>
</dbReference>
<keyword evidence="3 8" id="KW-0812">Transmembrane</keyword>
<evidence type="ECO:0000313" key="11">
    <source>
        <dbReference type="EMBL" id="CAD9264599.1"/>
    </source>
</evidence>
<evidence type="ECO:0000313" key="9">
    <source>
        <dbReference type="EMBL" id="CAD9264597.1"/>
    </source>
</evidence>
<dbReference type="PANTHER" id="PTHR11923:SF51">
    <property type="entry name" value="LYSOSOME MEMBRANE PROTEIN 2"/>
    <property type="match status" value="1"/>
</dbReference>
<evidence type="ECO:0000256" key="7">
    <source>
        <dbReference type="SAM" id="MobiDB-lite"/>
    </source>
</evidence>
<accession>A0A6U4JUK2</accession>
<dbReference type="PANTHER" id="PTHR11923">
    <property type="entry name" value="SCAVENGER RECEPTOR CLASS B TYPE-1 SR-B1"/>
    <property type="match status" value="1"/>
</dbReference>
<evidence type="ECO:0000256" key="1">
    <source>
        <dbReference type="ARBA" id="ARBA00004370"/>
    </source>
</evidence>
<evidence type="ECO:0000256" key="6">
    <source>
        <dbReference type="ARBA" id="ARBA00023180"/>
    </source>
</evidence>
<evidence type="ECO:0000313" key="12">
    <source>
        <dbReference type="EMBL" id="CAD9264600.1"/>
    </source>
</evidence>
<dbReference type="EMBL" id="HBGJ01036367">
    <property type="protein sequence ID" value="CAD9264598.1"/>
    <property type="molecule type" value="Transcribed_RNA"/>
</dbReference>
<keyword evidence="6" id="KW-0325">Glycoprotein</keyword>
<comment type="similarity">
    <text evidence="2">Belongs to the CD36 family.</text>
</comment>
<organism evidence="11">
    <name type="scientific">Phaeomonas parva</name>
    <dbReference type="NCBI Taxonomy" id="124430"/>
    <lineage>
        <taxon>Eukaryota</taxon>
        <taxon>Sar</taxon>
        <taxon>Stramenopiles</taxon>
        <taxon>Ochrophyta</taxon>
        <taxon>Pinguiophyceae</taxon>
        <taxon>Pinguiochrysidales</taxon>
        <taxon>Pinguiochrysidaceae</taxon>
        <taxon>Phaeomonas</taxon>
    </lineage>
</organism>
<protein>
    <recommendedName>
        <fullName evidence="13">CD36 family protein</fullName>
    </recommendedName>
</protein>
<dbReference type="Pfam" id="PF01130">
    <property type="entry name" value="CD36"/>
    <property type="match status" value="1"/>
</dbReference>
<reference evidence="11" key="1">
    <citation type="submission" date="2021-01" db="EMBL/GenBank/DDBJ databases">
        <authorList>
            <person name="Corre E."/>
            <person name="Pelletier E."/>
            <person name="Niang G."/>
            <person name="Scheremetjew M."/>
            <person name="Finn R."/>
            <person name="Kale V."/>
            <person name="Holt S."/>
            <person name="Cochrane G."/>
            <person name="Meng A."/>
            <person name="Brown T."/>
            <person name="Cohen L."/>
        </authorList>
    </citation>
    <scope>NUCLEOTIDE SEQUENCE</scope>
    <source>
        <strain evidence="11">CCMP2877</strain>
    </source>
</reference>
<evidence type="ECO:0008006" key="13">
    <source>
        <dbReference type="Google" id="ProtNLM"/>
    </source>
</evidence>
<evidence type="ECO:0000256" key="2">
    <source>
        <dbReference type="ARBA" id="ARBA00010532"/>
    </source>
</evidence>
<feature type="region of interest" description="Disordered" evidence="7">
    <location>
        <begin position="671"/>
        <end position="697"/>
    </location>
</feature>
<feature type="transmembrane region" description="Helical" evidence="8">
    <location>
        <begin position="640"/>
        <end position="659"/>
    </location>
</feature>
<feature type="transmembrane region" description="Helical" evidence="8">
    <location>
        <begin position="42"/>
        <end position="61"/>
    </location>
</feature>
<dbReference type="GO" id="GO:0005044">
    <property type="term" value="F:scavenger receptor activity"/>
    <property type="evidence" value="ECO:0007669"/>
    <property type="project" value="TreeGrafter"/>
</dbReference>
<gene>
    <name evidence="9" type="ORF">PPAR1163_LOCUS22985</name>
    <name evidence="10" type="ORF">PPAR1163_LOCUS22986</name>
    <name evidence="11" type="ORF">PPAR1163_LOCUS22987</name>
    <name evidence="12" type="ORF">PPAR1163_LOCUS22988</name>
</gene>
<dbReference type="EMBL" id="HBGJ01036369">
    <property type="protein sequence ID" value="CAD9264600.1"/>
    <property type="molecule type" value="Transcribed_RNA"/>
</dbReference>
<evidence type="ECO:0000256" key="3">
    <source>
        <dbReference type="ARBA" id="ARBA00022692"/>
    </source>
</evidence>
<evidence type="ECO:0000256" key="8">
    <source>
        <dbReference type="SAM" id="Phobius"/>
    </source>
</evidence>
<dbReference type="AlphaFoldDB" id="A0A6U4JUK2"/>
<keyword evidence="5 8" id="KW-0472">Membrane</keyword>
<dbReference type="EMBL" id="HBGJ01036368">
    <property type="protein sequence ID" value="CAD9264599.1"/>
    <property type="molecule type" value="Transcribed_RNA"/>
</dbReference>
<dbReference type="InterPro" id="IPR002159">
    <property type="entry name" value="CD36_fam"/>
</dbReference>
<dbReference type="PRINTS" id="PR01609">
    <property type="entry name" value="CD36FAMILY"/>
</dbReference>
<dbReference type="GO" id="GO:0005737">
    <property type="term" value="C:cytoplasm"/>
    <property type="evidence" value="ECO:0007669"/>
    <property type="project" value="TreeGrafter"/>
</dbReference>
<proteinExistence type="inferred from homology"/>
<evidence type="ECO:0000256" key="5">
    <source>
        <dbReference type="ARBA" id="ARBA00023136"/>
    </source>
</evidence>
<sequence>MAQREGEGATAEREDGVRVWGCVQAAPCCRVRCWRLERIPDALAAVLFILSIAALLLGAVIRPVVNDALYAILDQQTVVDSKDAPAYDTWVSNFPGVDNAVPVTYAVSVFDLTNPEEVLLGTEKPKLVERGPYTYNYYYRRLDVSWRDGDDDSGDQIISFTEQDIYLFDKNASFPGANDVADTVMQSNFASAGARNLLQAGGAPIHEAIIDAINGTALPEAVKATLIGLLDSAHGWQALYKAILCSSPQGHFAGDVNDDAMSLAGEITPFWTRSVRDLWFGYFDDPTLEVLKVLFTEFLPNEPFFTYVPGIAYNATSQEDTLARFSPDAHYTGKRRGTRAVARSKINTFERWMNSSQIWICHAATEDELVLADGTKTTTAPYCPHFQAEWNATQAEAAGYLQPWATDSANSVIGTDGTLNGHPMYDEQLYIYINDIFRSVYLTHSDDVDFHGIDLRRFTIDKEVMGNAEQDPDNAQFYSFGAYGLLNFTKALGFPSSASKPHFLDADPNLQCYVDGLRPVREIHDTALDVEPHSGLAMQGTERLQLAVNHEPIRYANISSLEAEALHLFFGLFDLTPTDACIEKDTPWNFTAGVGYGDLGLTLQLPYGWTSKEFASTEESANQFKDGVYGILHLADALEFWAYVFCIGLCAAAILVVYIQSVARREIVAEDDEGERPSRLSYASARHSYDSAPMEAP</sequence>
<evidence type="ECO:0000313" key="10">
    <source>
        <dbReference type="EMBL" id="CAD9264598.1"/>
    </source>
</evidence>
<dbReference type="GO" id="GO:0016020">
    <property type="term" value="C:membrane"/>
    <property type="evidence" value="ECO:0007669"/>
    <property type="project" value="UniProtKB-SubCell"/>
</dbReference>
<name>A0A6U4JUK2_9STRA</name>
<keyword evidence="4 8" id="KW-1133">Transmembrane helix</keyword>
<comment type="subcellular location">
    <subcellularLocation>
        <location evidence="1">Membrane</location>
    </subcellularLocation>
</comment>
<evidence type="ECO:0000256" key="4">
    <source>
        <dbReference type="ARBA" id="ARBA00022989"/>
    </source>
</evidence>